<comment type="catalytic activity">
    <reaction evidence="1 9">
        <text>a 4-O-methyl-thymidine in DNA + L-cysteinyl-[protein] = a thymidine in DNA + S-methyl-L-cysteinyl-[protein]</text>
        <dbReference type="Rhea" id="RHEA:53428"/>
        <dbReference type="Rhea" id="RHEA-COMP:10131"/>
        <dbReference type="Rhea" id="RHEA-COMP:10132"/>
        <dbReference type="Rhea" id="RHEA-COMP:13555"/>
        <dbReference type="Rhea" id="RHEA-COMP:13556"/>
        <dbReference type="ChEBI" id="CHEBI:29950"/>
        <dbReference type="ChEBI" id="CHEBI:82612"/>
        <dbReference type="ChEBI" id="CHEBI:137386"/>
        <dbReference type="ChEBI" id="CHEBI:137387"/>
        <dbReference type="EC" id="2.1.1.63"/>
    </reaction>
</comment>
<organism evidence="12 13">
    <name type="scientific">Enterococcus pallens ATCC BAA-351</name>
    <dbReference type="NCBI Taxonomy" id="1158607"/>
    <lineage>
        <taxon>Bacteria</taxon>
        <taxon>Bacillati</taxon>
        <taxon>Bacillota</taxon>
        <taxon>Bacilli</taxon>
        <taxon>Lactobacillales</taxon>
        <taxon>Enterococcaceae</taxon>
        <taxon>Enterococcus</taxon>
    </lineage>
</organism>
<evidence type="ECO:0000256" key="3">
    <source>
        <dbReference type="ARBA" id="ARBA00022490"/>
    </source>
</evidence>
<dbReference type="HAMAP" id="MF_00772">
    <property type="entry name" value="OGT"/>
    <property type="match status" value="1"/>
</dbReference>
<dbReference type="EMBL" id="AJAQ01000016">
    <property type="protein sequence ID" value="EOH93919.1"/>
    <property type="molecule type" value="Genomic_DNA"/>
</dbReference>
<dbReference type="InterPro" id="IPR036217">
    <property type="entry name" value="MethylDNA_cys_MeTrfase_DNAb"/>
</dbReference>
<protein>
    <recommendedName>
        <fullName evidence="9">Methylated-DNA--protein-cysteine methyltransferase</fullName>
        <ecNumber evidence="9">2.1.1.63</ecNumber>
    </recommendedName>
    <alternativeName>
        <fullName evidence="9">6-O-methylguanine-DNA methyltransferase</fullName>
        <shortName evidence="9">MGMT</shortName>
    </alternativeName>
    <alternativeName>
        <fullName evidence="9">O-6-methylguanine-DNA-alkyltransferase</fullName>
    </alternativeName>
</protein>
<dbReference type="FunFam" id="1.10.10.10:FF:000214">
    <property type="entry name" value="Methylated-DNA--protein-cysteine methyltransferase"/>
    <property type="match status" value="1"/>
</dbReference>
<dbReference type="STRING" id="160454.RV10_GL002312"/>
<comment type="function">
    <text evidence="9">Involved in the cellular defense against the biological effects of O6-methylguanine (O6-MeG) and O4-methylthymine (O4-MeT) in DNA. Repairs the methylated nucleobase in DNA by stoichiometrically transferring the methyl group to a cysteine residue in the enzyme. This is a suicide reaction: the enzyme is irreversibly inactivated.</text>
</comment>
<keyword evidence="4 9" id="KW-0489">Methyltransferase</keyword>
<dbReference type="AlphaFoldDB" id="R2T108"/>
<feature type="domain" description="Methylguanine DNA methyltransferase ribonuclease-like" evidence="11">
    <location>
        <begin position="7"/>
        <end position="76"/>
    </location>
</feature>
<dbReference type="SUPFAM" id="SSF46767">
    <property type="entry name" value="Methylated DNA-protein cysteine methyltransferase, C-terminal domain"/>
    <property type="match status" value="1"/>
</dbReference>
<dbReference type="Pfam" id="PF02870">
    <property type="entry name" value="Methyltransf_1N"/>
    <property type="match status" value="1"/>
</dbReference>
<name>R2T108_9ENTE</name>
<dbReference type="eggNOG" id="COG0350">
    <property type="taxonomic scope" value="Bacteria"/>
</dbReference>
<evidence type="ECO:0000259" key="10">
    <source>
        <dbReference type="Pfam" id="PF01035"/>
    </source>
</evidence>
<dbReference type="HOGENOM" id="CLU_000445_52_2_9"/>
<comment type="miscellaneous">
    <text evidence="9">This enzyme catalyzes only one turnover and therefore is not strictly catalytic. According to one definition, an enzyme is a biocatalyst that acts repeatedly and over many reaction cycles.</text>
</comment>
<sequence>MYYLMNYSSPIGPLTLAAKDDALVGLWMENQKYYGAGLPEEVNENQQLPVLIQATSWLDAYFAGEQPALAHLPLKPSGNEFRQTVWRVLCQIPYGEVLTYKEVANRTARKLNKVSMSAQAVGGAIGHNPLSIIVPCHRVVGTNGSLTGYAGGIAKKIHLLQHEGVDTSKFLIPTKGTAL</sequence>
<keyword evidence="3 9" id="KW-0963">Cytoplasm</keyword>
<comment type="caution">
    <text evidence="12">The sequence shown here is derived from an EMBL/GenBank/DDBJ whole genome shotgun (WGS) entry which is preliminary data.</text>
</comment>
<dbReference type="InterPro" id="IPR008332">
    <property type="entry name" value="MethylG_MeTrfase_N"/>
</dbReference>
<dbReference type="Gene3D" id="3.30.160.70">
    <property type="entry name" value="Methylated DNA-protein cysteine methyltransferase domain"/>
    <property type="match status" value="1"/>
</dbReference>
<evidence type="ECO:0000256" key="9">
    <source>
        <dbReference type="HAMAP-Rule" id="MF_00772"/>
    </source>
</evidence>
<evidence type="ECO:0000256" key="2">
    <source>
        <dbReference type="ARBA" id="ARBA00008711"/>
    </source>
</evidence>
<dbReference type="InterPro" id="IPR036631">
    <property type="entry name" value="MGMT_N_sf"/>
</dbReference>
<dbReference type="Proteomes" id="UP000013782">
    <property type="component" value="Unassembled WGS sequence"/>
</dbReference>
<keyword evidence="6 9" id="KW-0227">DNA damage</keyword>
<dbReference type="PANTHER" id="PTHR10815:SF5">
    <property type="entry name" value="METHYLATED-DNA--PROTEIN-CYSTEINE METHYLTRANSFERASE"/>
    <property type="match status" value="1"/>
</dbReference>
<dbReference type="SUPFAM" id="SSF53155">
    <property type="entry name" value="Methylated DNA-protein cysteine methyltransferase domain"/>
    <property type="match status" value="1"/>
</dbReference>
<feature type="domain" description="Methylated-DNA-[protein]-cysteine S-methyltransferase DNA binding" evidence="10">
    <location>
        <begin position="80"/>
        <end position="165"/>
    </location>
</feature>
<keyword evidence="7 9" id="KW-0234">DNA repair</keyword>
<evidence type="ECO:0000256" key="7">
    <source>
        <dbReference type="ARBA" id="ARBA00023204"/>
    </source>
</evidence>
<dbReference type="InterPro" id="IPR023546">
    <property type="entry name" value="MGMT"/>
</dbReference>
<dbReference type="GO" id="GO:0003908">
    <property type="term" value="F:methylated-DNA-[protein]-cysteine S-methyltransferase activity"/>
    <property type="evidence" value="ECO:0007669"/>
    <property type="project" value="UniProtKB-UniRule"/>
</dbReference>
<comment type="subcellular location">
    <subcellularLocation>
        <location evidence="9">Cytoplasm</location>
    </subcellularLocation>
</comment>
<comment type="catalytic activity">
    <reaction evidence="8 9">
        <text>a 6-O-methyl-2'-deoxyguanosine in DNA + L-cysteinyl-[protein] = S-methyl-L-cysteinyl-[protein] + a 2'-deoxyguanosine in DNA</text>
        <dbReference type="Rhea" id="RHEA:24000"/>
        <dbReference type="Rhea" id="RHEA-COMP:10131"/>
        <dbReference type="Rhea" id="RHEA-COMP:10132"/>
        <dbReference type="Rhea" id="RHEA-COMP:11367"/>
        <dbReference type="Rhea" id="RHEA-COMP:11368"/>
        <dbReference type="ChEBI" id="CHEBI:29950"/>
        <dbReference type="ChEBI" id="CHEBI:82612"/>
        <dbReference type="ChEBI" id="CHEBI:85445"/>
        <dbReference type="ChEBI" id="CHEBI:85448"/>
        <dbReference type="EC" id="2.1.1.63"/>
    </reaction>
</comment>
<dbReference type="GO" id="GO:0006307">
    <property type="term" value="P:DNA alkylation repair"/>
    <property type="evidence" value="ECO:0007669"/>
    <property type="project" value="UniProtKB-UniRule"/>
</dbReference>
<evidence type="ECO:0000313" key="13">
    <source>
        <dbReference type="Proteomes" id="UP000013782"/>
    </source>
</evidence>
<evidence type="ECO:0000313" key="12">
    <source>
        <dbReference type="EMBL" id="EOH93919.1"/>
    </source>
</evidence>
<dbReference type="CDD" id="cd06445">
    <property type="entry name" value="ATase"/>
    <property type="match status" value="1"/>
</dbReference>
<gene>
    <name evidence="12" type="ORF">UAU_02615</name>
</gene>
<reference evidence="12 13" key="1">
    <citation type="submission" date="2013-02" db="EMBL/GenBank/DDBJ databases">
        <title>The Genome Sequence of Enterococcus pallens BAA-351.</title>
        <authorList>
            <consortium name="The Broad Institute Genome Sequencing Platform"/>
            <consortium name="The Broad Institute Genome Sequencing Center for Infectious Disease"/>
            <person name="Earl A.M."/>
            <person name="Gilmore M.S."/>
            <person name="Lebreton F."/>
            <person name="Walker B."/>
            <person name="Young S.K."/>
            <person name="Zeng Q."/>
            <person name="Gargeya S."/>
            <person name="Fitzgerald M."/>
            <person name="Haas B."/>
            <person name="Abouelleil A."/>
            <person name="Alvarado L."/>
            <person name="Arachchi H.M."/>
            <person name="Berlin A.M."/>
            <person name="Chapman S.B."/>
            <person name="Dewar J."/>
            <person name="Goldberg J."/>
            <person name="Griggs A."/>
            <person name="Gujja S."/>
            <person name="Hansen M."/>
            <person name="Howarth C."/>
            <person name="Imamovic A."/>
            <person name="Larimer J."/>
            <person name="McCowan C."/>
            <person name="Murphy C."/>
            <person name="Neiman D."/>
            <person name="Pearson M."/>
            <person name="Priest M."/>
            <person name="Roberts A."/>
            <person name="Saif S."/>
            <person name="Shea T."/>
            <person name="Sisk P."/>
            <person name="Sykes S."/>
            <person name="Wortman J."/>
            <person name="Nusbaum C."/>
            <person name="Birren B."/>
        </authorList>
    </citation>
    <scope>NUCLEOTIDE SEQUENCE [LARGE SCALE GENOMIC DNA]</scope>
    <source>
        <strain evidence="12 13">ATCC BAA-351</strain>
    </source>
</reference>
<dbReference type="PANTHER" id="PTHR10815">
    <property type="entry name" value="METHYLATED-DNA--PROTEIN-CYSTEINE METHYLTRANSFERASE"/>
    <property type="match status" value="1"/>
</dbReference>
<dbReference type="OrthoDB" id="9802228at2"/>
<dbReference type="RefSeq" id="WP_010757605.1">
    <property type="nucleotide sequence ID" value="NZ_ASWD01000001.1"/>
</dbReference>
<dbReference type="GO" id="GO:0005737">
    <property type="term" value="C:cytoplasm"/>
    <property type="evidence" value="ECO:0007669"/>
    <property type="project" value="UniProtKB-SubCell"/>
</dbReference>
<keyword evidence="13" id="KW-1185">Reference proteome</keyword>
<dbReference type="Gene3D" id="1.10.10.10">
    <property type="entry name" value="Winged helix-like DNA-binding domain superfamily/Winged helix DNA-binding domain"/>
    <property type="match status" value="1"/>
</dbReference>
<proteinExistence type="inferred from homology"/>
<dbReference type="InterPro" id="IPR036388">
    <property type="entry name" value="WH-like_DNA-bd_sf"/>
</dbReference>
<dbReference type="NCBIfam" id="TIGR00589">
    <property type="entry name" value="ogt"/>
    <property type="match status" value="1"/>
</dbReference>
<dbReference type="InterPro" id="IPR014048">
    <property type="entry name" value="MethylDNA_cys_MeTrfase_DNA-bd"/>
</dbReference>
<dbReference type="PROSITE" id="PS00374">
    <property type="entry name" value="MGMT"/>
    <property type="match status" value="1"/>
</dbReference>
<keyword evidence="5 9" id="KW-0808">Transferase</keyword>
<evidence type="ECO:0000259" key="11">
    <source>
        <dbReference type="Pfam" id="PF02870"/>
    </source>
</evidence>
<evidence type="ECO:0000256" key="8">
    <source>
        <dbReference type="ARBA" id="ARBA00049348"/>
    </source>
</evidence>
<dbReference type="InterPro" id="IPR001497">
    <property type="entry name" value="MethylDNA_cys_MeTrfase_AS"/>
</dbReference>
<dbReference type="Pfam" id="PF01035">
    <property type="entry name" value="DNA_binding_1"/>
    <property type="match status" value="1"/>
</dbReference>
<evidence type="ECO:0000256" key="5">
    <source>
        <dbReference type="ARBA" id="ARBA00022679"/>
    </source>
</evidence>
<feature type="active site" description="Nucleophile; methyl group acceptor" evidence="9">
    <location>
        <position position="136"/>
    </location>
</feature>
<dbReference type="PATRIC" id="fig|1158607.3.peg.2599"/>
<dbReference type="GO" id="GO:0032259">
    <property type="term" value="P:methylation"/>
    <property type="evidence" value="ECO:0007669"/>
    <property type="project" value="UniProtKB-KW"/>
</dbReference>
<dbReference type="EC" id="2.1.1.63" evidence="9"/>
<comment type="similarity">
    <text evidence="2 9">Belongs to the MGMT family.</text>
</comment>
<evidence type="ECO:0000256" key="1">
    <source>
        <dbReference type="ARBA" id="ARBA00001286"/>
    </source>
</evidence>
<accession>R2T108</accession>
<evidence type="ECO:0000256" key="6">
    <source>
        <dbReference type="ARBA" id="ARBA00022763"/>
    </source>
</evidence>
<evidence type="ECO:0000256" key="4">
    <source>
        <dbReference type="ARBA" id="ARBA00022603"/>
    </source>
</evidence>